<protein>
    <recommendedName>
        <fullName evidence="2">DUF6533 domain-containing protein</fullName>
    </recommendedName>
</protein>
<dbReference type="InParanoid" id="G4TDH7"/>
<evidence type="ECO:0000256" key="1">
    <source>
        <dbReference type="SAM" id="Phobius"/>
    </source>
</evidence>
<dbReference type="EMBL" id="CAFZ01000053">
    <property type="protein sequence ID" value="CCA69355.1"/>
    <property type="molecule type" value="Genomic_DNA"/>
</dbReference>
<reference evidence="3 4" key="1">
    <citation type="journal article" date="2011" name="PLoS Pathog.">
        <title>Endophytic Life Strategies Decoded by Genome and Transcriptome Analyses of the Mutualistic Root Symbiont Piriformospora indica.</title>
        <authorList>
            <person name="Zuccaro A."/>
            <person name="Lahrmann U."/>
            <person name="Guldener U."/>
            <person name="Langen G."/>
            <person name="Pfiffi S."/>
            <person name="Biedenkopf D."/>
            <person name="Wong P."/>
            <person name="Samans B."/>
            <person name="Grimm C."/>
            <person name="Basiewicz M."/>
            <person name="Murat C."/>
            <person name="Martin F."/>
            <person name="Kogel K.H."/>
        </authorList>
    </citation>
    <scope>NUCLEOTIDE SEQUENCE [LARGE SCALE GENOMIC DNA]</scope>
    <source>
        <strain evidence="3 4">DSM 11827</strain>
    </source>
</reference>
<dbReference type="AlphaFoldDB" id="G4TDH7"/>
<dbReference type="Proteomes" id="UP000007148">
    <property type="component" value="Unassembled WGS sequence"/>
</dbReference>
<accession>G4TDH7</accession>
<proteinExistence type="predicted"/>
<keyword evidence="1" id="KW-0812">Transmembrane</keyword>
<comment type="caution">
    <text evidence="3">The sequence shown here is derived from an EMBL/GenBank/DDBJ whole genome shotgun (WGS) entry which is preliminary data.</text>
</comment>
<organism evidence="3 4">
    <name type="scientific">Serendipita indica (strain DSM 11827)</name>
    <name type="common">Root endophyte fungus</name>
    <name type="synonym">Piriformospora indica</name>
    <dbReference type="NCBI Taxonomy" id="1109443"/>
    <lineage>
        <taxon>Eukaryota</taxon>
        <taxon>Fungi</taxon>
        <taxon>Dikarya</taxon>
        <taxon>Basidiomycota</taxon>
        <taxon>Agaricomycotina</taxon>
        <taxon>Agaricomycetes</taxon>
        <taxon>Sebacinales</taxon>
        <taxon>Serendipitaceae</taxon>
        <taxon>Serendipita</taxon>
    </lineage>
</organism>
<keyword evidence="4" id="KW-1185">Reference proteome</keyword>
<dbReference type="OrthoDB" id="2686513at2759"/>
<sequence length="348" mass="40148">MDLIKQLIDARKDVATSRLTTVASLCLFIYDWILVLDDERRLFRTSRFSLGKSLYYFIRLLSLSSLTLMMYQISDLRKPLSPKLYPLFHIRDSPRNSHTSCLVAVLTPGPGPRSLPFSSFHATVRIRMLTLRLIALYRSQLWVVWGFYTLLITAFGITLWLQIRTQLPFSDLITYIPEVGLCGTFATGPDSTPAFYPPFVLETLLTLITAYRAWCDYRQQSDRRWLPLLVVLYRDGAIFYLIIVSVRAWNIYIFLTQPKIKMFLAISIMWAAFTTLTTRMYLNLCEAAGRNRSELPTEMTGMSRTWQVASKPRRKLHDPTLTDILNADEVRTVPEDGWHLASAPTIKL</sequence>
<dbReference type="InterPro" id="IPR045340">
    <property type="entry name" value="DUF6533"/>
</dbReference>
<dbReference type="HOGENOM" id="CLU_035509_1_0_1"/>
<evidence type="ECO:0000259" key="2">
    <source>
        <dbReference type="Pfam" id="PF20151"/>
    </source>
</evidence>
<feature type="domain" description="DUF6533" evidence="2">
    <location>
        <begin position="20"/>
        <end position="63"/>
    </location>
</feature>
<evidence type="ECO:0000313" key="4">
    <source>
        <dbReference type="Proteomes" id="UP000007148"/>
    </source>
</evidence>
<feature type="transmembrane region" description="Helical" evidence="1">
    <location>
        <begin position="195"/>
        <end position="214"/>
    </location>
</feature>
<feature type="transmembrane region" description="Helical" evidence="1">
    <location>
        <begin position="141"/>
        <end position="163"/>
    </location>
</feature>
<keyword evidence="1" id="KW-1133">Transmembrane helix</keyword>
<name>G4TDH7_SERID</name>
<feature type="transmembrane region" description="Helical" evidence="1">
    <location>
        <begin position="226"/>
        <end position="250"/>
    </location>
</feature>
<evidence type="ECO:0000313" key="3">
    <source>
        <dbReference type="EMBL" id="CCA69355.1"/>
    </source>
</evidence>
<dbReference type="Pfam" id="PF20151">
    <property type="entry name" value="DUF6533"/>
    <property type="match status" value="1"/>
</dbReference>
<feature type="transmembrane region" description="Helical" evidence="1">
    <location>
        <begin position="262"/>
        <end position="282"/>
    </location>
</feature>
<feature type="transmembrane region" description="Helical" evidence="1">
    <location>
        <begin position="15"/>
        <end position="34"/>
    </location>
</feature>
<gene>
    <name evidence="3" type="ORF">PIIN_03254</name>
</gene>
<keyword evidence="1" id="KW-0472">Membrane</keyword>